<protein>
    <submittedName>
        <fullName evidence="2">Uncharacterized protein</fullName>
    </submittedName>
</protein>
<gene>
    <name evidence="2" type="ORF">M6B38_417535</name>
</gene>
<feature type="region of interest" description="Disordered" evidence="1">
    <location>
        <begin position="1"/>
        <end position="70"/>
    </location>
</feature>
<organism evidence="2 3">
    <name type="scientific">Iris pallida</name>
    <name type="common">Sweet iris</name>
    <dbReference type="NCBI Taxonomy" id="29817"/>
    <lineage>
        <taxon>Eukaryota</taxon>
        <taxon>Viridiplantae</taxon>
        <taxon>Streptophyta</taxon>
        <taxon>Embryophyta</taxon>
        <taxon>Tracheophyta</taxon>
        <taxon>Spermatophyta</taxon>
        <taxon>Magnoliopsida</taxon>
        <taxon>Liliopsida</taxon>
        <taxon>Asparagales</taxon>
        <taxon>Iridaceae</taxon>
        <taxon>Iridoideae</taxon>
        <taxon>Irideae</taxon>
        <taxon>Iris</taxon>
    </lineage>
</organism>
<feature type="compositionally biased region" description="Polar residues" evidence="1">
    <location>
        <begin position="48"/>
        <end position="65"/>
    </location>
</feature>
<dbReference type="AlphaFoldDB" id="A0AAX6FIE1"/>
<sequence>MAEVTENEDGSQSSSGARHRSGRPGDAWMRRCVRHDEVVEPLERTNGPCASSSGSDDGRTPSSFTRWHMPRVVFSDSVAASTTSGSSTARYGGE</sequence>
<evidence type="ECO:0000313" key="2">
    <source>
        <dbReference type="EMBL" id="KAJ6816177.1"/>
    </source>
</evidence>
<evidence type="ECO:0000313" key="3">
    <source>
        <dbReference type="Proteomes" id="UP001140949"/>
    </source>
</evidence>
<keyword evidence="3" id="KW-1185">Reference proteome</keyword>
<reference evidence="2" key="1">
    <citation type="journal article" date="2023" name="GigaByte">
        <title>Genome assembly of the bearded iris, Iris pallida Lam.</title>
        <authorList>
            <person name="Bruccoleri R.E."/>
            <person name="Oakeley E.J."/>
            <person name="Faust A.M.E."/>
            <person name="Altorfer M."/>
            <person name="Dessus-Babus S."/>
            <person name="Burckhardt D."/>
            <person name="Oertli M."/>
            <person name="Naumann U."/>
            <person name="Petersen F."/>
            <person name="Wong J."/>
        </authorList>
    </citation>
    <scope>NUCLEOTIDE SEQUENCE</scope>
    <source>
        <strain evidence="2">GSM-AAB239-AS_SAM_17_03QT</strain>
    </source>
</reference>
<proteinExistence type="predicted"/>
<accession>A0AAX6FIE1</accession>
<dbReference type="EMBL" id="JANAVB010028397">
    <property type="protein sequence ID" value="KAJ6816177.1"/>
    <property type="molecule type" value="Genomic_DNA"/>
</dbReference>
<comment type="caution">
    <text evidence="2">The sequence shown here is derived from an EMBL/GenBank/DDBJ whole genome shotgun (WGS) entry which is preliminary data.</text>
</comment>
<evidence type="ECO:0000256" key="1">
    <source>
        <dbReference type="SAM" id="MobiDB-lite"/>
    </source>
</evidence>
<reference evidence="2" key="2">
    <citation type="submission" date="2023-04" db="EMBL/GenBank/DDBJ databases">
        <authorList>
            <person name="Bruccoleri R.E."/>
            <person name="Oakeley E.J."/>
            <person name="Faust A.-M."/>
            <person name="Dessus-Babus S."/>
            <person name="Altorfer M."/>
            <person name="Burckhardt D."/>
            <person name="Oertli M."/>
            <person name="Naumann U."/>
            <person name="Petersen F."/>
            <person name="Wong J."/>
        </authorList>
    </citation>
    <scope>NUCLEOTIDE SEQUENCE</scope>
    <source>
        <strain evidence="2">GSM-AAB239-AS_SAM_17_03QT</strain>
        <tissue evidence="2">Leaf</tissue>
    </source>
</reference>
<feature type="compositionally biased region" description="Basic and acidic residues" evidence="1">
    <location>
        <begin position="34"/>
        <end position="43"/>
    </location>
</feature>
<name>A0AAX6FIE1_IRIPA</name>
<dbReference type="Proteomes" id="UP001140949">
    <property type="component" value="Unassembled WGS sequence"/>
</dbReference>